<evidence type="ECO:0000313" key="2">
    <source>
        <dbReference type="EMBL" id="MQM97267.1"/>
    </source>
</evidence>
<dbReference type="Pfam" id="PF12728">
    <property type="entry name" value="HTH_17"/>
    <property type="match status" value="2"/>
</dbReference>
<feature type="domain" description="Helix-turn-helix" evidence="1">
    <location>
        <begin position="71"/>
        <end position="116"/>
    </location>
</feature>
<dbReference type="RefSeq" id="WP_153084565.1">
    <property type="nucleotide sequence ID" value="NZ_VZCS01000158.1"/>
</dbReference>
<dbReference type="EMBL" id="VZCX01000103">
    <property type="protein sequence ID" value="MQM97267.1"/>
    <property type="molecule type" value="Genomic_DNA"/>
</dbReference>
<sequence length="310" mass="35941">MTASKERILKICEYCGKSFYASKSTTRYCSKQCNSYAYKAARREEKVKMAETMSHRKASEKSMSEILVKEYLTIQEVAILLGLSRQTIYNMVYSGKLRASKITSRLSLIRKRDIDYLVDSLPYTTNKSASKEAVHANRELPVPEYYSAKEIAEVHNTYETAIYEIVKKVKISRISIQGRVYWNKKEVDDYFAHLSPDPTISEWMTVMDIQQKYCMTKTAVYSFVSHNAIPRKIEGNNVLYSKRHVQLAKGESVEDQLYYTIPEAMKLYGLSQDQIYKRIKKYAIEKVKIGKYIKISKRDLEKAIGKPKVI</sequence>
<dbReference type="SUPFAM" id="SSF46955">
    <property type="entry name" value="Putative DNA-binding domain"/>
    <property type="match status" value="1"/>
</dbReference>
<proteinExistence type="predicted"/>
<organism evidence="2">
    <name type="scientific">Segatella copri</name>
    <dbReference type="NCBI Taxonomy" id="165179"/>
    <lineage>
        <taxon>Bacteria</taxon>
        <taxon>Pseudomonadati</taxon>
        <taxon>Bacteroidota</taxon>
        <taxon>Bacteroidia</taxon>
        <taxon>Bacteroidales</taxon>
        <taxon>Prevotellaceae</taxon>
        <taxon>Segatella</taxon>
    </lineage>
</organism>
<evidence type="ECO:0000259" key="1">
    <source>
        <dbReference type="Pfam" id="PF12728"/>
    </source>
</evidence>
<dbReference type="InterPro" id="IPR009061">
    <property type="entry name" value="DNA-bd_dom_put_sf"/>
</dbReference>
<name>A0A646FQ08_9BACT</name>
<dbReference type="Proteomes" id="UP001193463">
    <property type="component" value="Unassembled WGS sequence"/>
</dbReference>
<comment type="caution">
    <text evidence="2">The sequence shown here is derived from an EMBL/GenBank/DDBJ whole genome shotgun (WGS) entry which is preliminary data.</text>
</comment>
<dbReference type="NCBIfam" id="TIGR01764">
    <property type="entry name" value="excise"/>
    <property type="match status" value="1"/>
</dbReference>
<reference evidence="2" key="1">
    <citation type="submission" date="2019-09" db="EMBL/GenBank/DDBJ databases">
        <title>Distinct polysaccharide growth profiles of human intestinal Prevotella copri isolates.</title>
        <authorList>
            <person name="Fehlner-Peach H."/>
            <person name="Magnabosco C."/>
            <person name="Raghavan V."/>
            <person name="Scher J.U."/>
            <person name="Tett A."/>
            <person name="Cox L.M."/>
            <person name="Gottsegen C."/>
            <person name="Watters A."/>
            <person name="Wiltshire- Gordon J.D."/>
            <person name="Segata N."/>
            <person name="Bonneau R."/>
            <person name="Littman D.R."/>
        </authorList>
    </citation>
    <scope>NUCLEOTIDE SEQUENCE</scope>
    <source>
        <strain evidence="2">IAQ1183</strain>
    </source>
</reference>
<feature type="domain" description="Helix-turn-helix" evidence="1">
    <location>
        <begin position="258"/>
        <end position="302"/>
    </location>
</feature>
<gene>
    <name evidence="2" type="ORF">F7D96_13560</name>
</gene>
<dbReference type="GO" id="GO:0003677">
    <property type="term" value="F:DNA binding"/>
    <property type="evidence" value="ECO:0007669"/>
    <property type="project" value="InterPro"/>
</dbReference>
<accession>A0A646FQ08</accession>
<protein>
    <submittedName>
        <fullName evidence="2">Helix-turn-helix domain-containing protein</fullName>
    </submittedName>
</protein>
<dbReference type="InterPro" id="IPR041657">
    <property type="entry name" value="HTH_17"/>
</dbReference>
<dbReference type="InterPro" id="IPR010093">
    <property type="entry name" value="SinI_DNA-bd"/>
</dbReference>
<dbReference type="AlphaFoldDB" id="A0A646FQ08"/>